<evidence type="ECO:0000256" key="1">
    <source>
        <dbReference type="SAM" id="SignalP"/>
    </source>
</evidence>
<dbReference type="SUPFAM" id="SSF56436">
    <property type="entry name" value="C-type lectin-like"/>
    <property type="match status" value="6"/>
</dbReference>
<sequence>MFERILFLLLLPTLVFSASDLETACTGTDRVYSDGSCLVLNKTAVKYSLAKVSCEHYLGYSGHLVFIRSVTVQNTLKQLIKNNSVSNVYVSYEHTNTTSLRNNSWFYAYTNGSTITASFLPWKTGFPSMATNNDRAYFSASGVIDVAGENLPLAFVCEYEESLKQAVTDLEKQCAAISQVHVYNNGHCYVWHDERVNYFAAKLSCQEIPDINGHLIHIRNAEQVQMVETILKAGSSLPYTWVGLEQTNVSAADTQQPGSWFYSTPQESDEMATFLPWALGQPNDETSCQYMAYFYSSLHGYCDELASASYGFICEYESSRPMTTDLERLCNSTGVDADLFNVATPDGHCYIMHTEKILADAAKLSCNDLPGYKGHLVHIRSESQIGIVESLMSANFFTPFAWVGMEHTNKSSNRSIGWYYTTPEDSDELATFLPWSGVRPSTSSDYNNVLYYVRDTASGSSSNGIYDYKNFDYFKYICEYESTKLMKTDLEFKCASMAPTYYQAYRSNSCYVMSNVRTFFNKASLSCKHLLGYDGHLIHLRSAADLEIANNLIIATIVGDSYIWVGIEQNNLTAPDSKTDGWYYVTPSSNNEASTFLSWNTNEPTGGTNENNAFYFSANSLLGDAPFRWSNIPFICQYEEKSKRDVTPTEIYCQNTTGWYINGSCLIDGFTGIGNKTTVCPSVPSLASHPAHLSSKEKILVAQRLGRRYVENLGQQYSAATYATGLQQLKACAGNSCAEEPDKSWFYVTPEGYKFPANVYNASFWQPNASQDKNGTLNVGLITDTGFNSANALLTYQFICEYHEPWNFTNFEKLCLKTTNPSIPINNTCFTLNRTANSFTTAETQCNEFVGGHLAQITSKELATYLRSNLWANFGIPNNMSLYTNLRQFPQSPADEPDKKYYYVIPDVSNTSAVNPPWMPGQPVASGDVGSLNQAGELTAVSRANMQWSICQYDCAVNSAWTAWSACSQSCDKGIRSRKGVMYNISDNCDSKTTPATVYQYESCASGGQCKASSTKITTLKSECMSKTGSHYAYSSCYFLANFSGTQAAANDYCMNQGGQLASLFGEDLVSQLGSLFLQFSSVQAWIGLKYTSGQLKWMVDDAPHTLFKNISTPPTGSECYALVSDSSSPNATENPRLSPMACSTQLQQAICMKSDHIFSSYSMQEGKKVIEAESPESMSIEVDANDCGSRCSEIIGCVGFNFNPSDGSCIPTKVCPAMPSLINGVTTYTVQDDSSWIFHERI</sequence>
<proteinExistence type="predicted"/>
<dbReference type="SMART" id="SM00209">
    <property type="entry name" value="TSP1"/>
    <property type="match status" value="1"/>
</dbReference>
<dbReference type="InterPro" id="IPR036383">
    <property type="entry name" value="TSP1_rpt_sf"/>
</dbReference>
<dbReference type="Proteomes" id="UP000887566">
    <property type="component" value="Unplaced"/>
</dbReference>
<evidence type="ECO:0000313" key="4">
    <source>
        <dbReference type="WBParaSite" id="PSAMB.scaffold79size86887.g1431.t1"/>
    </source>
</evidence>
<keyword evidence="3" id="KW-1185">Reference proteome</keyword>
<dbReference type="WBParaSite" id="PSAMB.scaffold79size86887.g1431.t1">
    <property type="protein sequence ID" value="PSAMB.scaffold79size86887.g1431.t1"/>
    <property type="gene ID" value="PSAMB.scaffold79size86887.g1431"/>
</dbReference>
<dbReference type="InterPro" id="IPR001304">
    <property type="entry name" value="C-type_lectin-like"/>
</dbReference>
<dbReference type="AlphaFoldDB" id="A0A914XIU7"/>
<protein>
    <submittedName>
        <fullName evidence="4">C-type lectin domain-containing protein</fullName>
    </submittedName>
</protein>
<dbReference type="PROSITE" id="PS50092">
    <property type="entry name" value="TSP1"/>
    <property type="match status" value="1"/>
</dbReference>
<feature type="signal peptide" evidence="1">
    <location>
        <begin position="1"/>
        <end position="17"/>
    </location>
</feature>
<feature type="domain" description="C-type lectin" evidence="2">
    <location>
        <begin position="184"/>
        <end position="315"/>
    </location>
</feature>
<feature type="domain" description="C-type lectin" evidence="2">
    <location>
        <begin position="33"/>
        <end position="158"/>
    </location>
</feature>
<reference evidence="4" key="1">
    <citation type="submission" date="2022-11" db="UniProtKB">
        <authorList>
            <consortium name="WormBaseParasite"/>
        </authorList>
    </citation>
    <scope>IDENTIFICATION</scope>
</reference>
<dbReference type="InterPro" id="IPR051004">
    <property type="entry name" value="DC-SIGN_domain-containing"/>
</dbReference>
<name>A0A914XIU7_9BILA</name>
<feature type="domain" description="C-type lectin" evidence="2">
    <location>
        <begin position="506"/>
        <end position="631"/>
    </location>
</feature>
<dbReference type="Gene3D" id="3.10.100.10">
    <property type="entry name" value="Mannose-Binding Protein A, subunit A"/>
    <property type="match status" value="6"/>
</dbReference>
<dbReference type="SMART" id="SM00034">
    <property type="entry name" value="CLECT"/>
    <property type="match status" value="6"/>
</dbReference>
<dbReference type="InterPro" id="IPR000884">
    <property type="entry name" value="TSP1_rpt"/>
</dbReference>
<feature type="domain" description="C-type lectin" evidence="2">
    <location>
        <begin position="345"/>
        <end position="479"/>
    </location>
</feature>
<dbReference type="InterPro" id="IPR016186">
    <property type="entry name" value="C-type_lectin-like/link_sf"/>
</dbReference>
<evidence type="ECO:0000313" key="3">
    <source>
        <dbReference type="Proteomes" id="UP000887566"/>
    </source>
</evidence>
<dbReference type="PROSITE" id="PS50041">
    <property type="entry name" value="C_TYPE_LECTIN_2"/>
    <property type="match status" value="4"/>
</dbReference>
<keyword evidence="1" id="KW-0732">Signal</keyword>
<dbReference type="InterPro" id="IPR016187">
    <property type="entry name" value="CTDL_fold"/>
</dbReference>
<evidence type="ECO:0000259" key="2">
    <source>
        <dbReference type="PROSITE" id="PS50041"/>
    </source>
</evidence>
<feature type="chain" id="PRO_5037962950" evidence="1">
    <location>
        <begin position="18"/>
        <end position="1243"/>
    </location>
</feature>
<organism evidence="3 4">
    <name type="scientific">Plectus sambesii</name>
    <dbReference type="NCBI Taxonomy" id="2011161"/>
    <lineage>
        <taxon>Eukaryota</taxon>
        <taxon>Metazoa</taxon>
        <taxon>Ecdysozoa</taxon>
        <taxon>Nematoda</taxon>
        <taxon>Chromadorea</taxon>
        <taxon>Plectida</taxon>
        <taxon>Plectina</taxon>
        <taxon>Plectoidea</taxon>
        <taxon>Plectidae</taxon>
        <taxon>Plectus</taxon>
    </lineage>
</organism>
<dbReference type="PANTHER" id="PTHR22802">
    <property type="entry name" value="C-TYPE LECTIN SUPERFAMILY MEMBER"/>
    <property type="match status" value="1"/>
</dbReference>
<dbReference type="PANTHER" id="PTHR22802:SF396">
    <property type="entry name" value="C-TYPE LECTIN DOMAIN-CONTAINING PROTEIN"/>
    <property type="match status" value="1"/>
</dbReference>
<dbReference type="SUPFAM" id="SSF82895">
    <property type="entry name" value="TSP-1 type 1 repeat"/>
    <property type="match status" value="1"/>
</dbReference>
<dbReference type="CDD" id="cd00037">
    <property type="entry name" value="CLECT"/>
    <property type="match status" value="6"/>
</dbReference>
<accession>A0A914XIU7</accession>